<gene>
    <name evidence="1" type="ORF">S03H2_07307</name>
</gene>
<proteinExistence type="predicted"/>
<organism evidence="1">
    <name type="scientific">marine sediment metagenome</name>
    <dbReference type="NCBI Taxonomy" id="412755"/>
    <lineage>
        <taxon>unclassified sequences</taxon>
        <taxon>metagenomes</taxon>
        <taxon>ecological metagenomes</taxon>
    </lineage>
</organism>
<dbReference type="EMBL" id="BARU01003347">
    <property type="protein sequence ID" value="GAH22930.1"/>
    <property type="molecule type" value="Genomic_DNA"/>
</dbReference>
<sequence>MKDEGRASRIEYSLNSFLSMNYEEIAEKVQFRHCERSEAISC</sequence>
<comment type="caution">
    <text evidence="1">The sequence shown here is derived from an EMBL/GenBank/DDBJ whole genome shotgun (WGS) entry which is preliminary data.</text>
</comment>
<protein>
    <submittedName>
        <fullName evidence="1">Uncharacterized protein</fullName>
    </submittedName>
</protein>
<evidence type="ECO:0000313" key="1">
    <source>
        <dbReference type="EMBL" id="GAH22930.1"/>
    </source>
</evidence>
<dbReference type="AlphaFoldDB" id="X1ERI6"/>
<reference evidence="1" key="1">
    <citation type="journal article" date="2014" name="Front. Microbiol.">
        <title>High frequency of phylogenetically diverse reductive dehalogenase-homologous genes in deep subseafloor sedimentary metagenomes.</title>
        <authorList>
            <person name="Kawai M."/>
            <person name="Futagami T."/>
            <person name="Toyoda A."/>
            <person name="Takaki Y."/>
            <person name="Nishi S."/>
            <person name="Hori S."/>
            <person name="Arai W."/>
            <person name="Tsubouchi T."/>
            <person name="Morono Y."/>
            <person name="Uchiyama I."/>
            <person name="Ito T."/>
            <person name="Fujiyama A."/>
            <person name="Inagaki F."/>
            <person name="Takami H."/>
        </authorList>
    </citation>
    <scope>NUCLEOTIDE SEQUENCE</scope>
    <source>
        <strain evidence="1">Expedition CK06-06</strain>
    </source>
</reference>
<name>X1ERI6_9ZZZZ</name>
<accession>X1ERI6</accession>